<sequence>MSTSRTRFRIAVLVAAVLIVGGLLVSAVIGPNSYGWFAYQPVPADGPVPVMLFPEQLLALGVTLTGALLLSLLIGIRIGRRYSGEPTRGG</sequence>
<proteinExistence type="predicted"/>
<keyword evidence="3" id="KW-1185">Reference proteome</keyword>
<evidence type="ECO:0000256" key="1">
    <source>
        <dbReference type="SAM" id="Phobius"/>
    </source>
</evidence>
<keyword evidence="1" id="KW-0472">Membrane</keyword>
<dbReference type="RefSeq" id="WP_114928879.1">
    <property type="nucleotide sequence ID" value="NZ_CP031229.1"/>
</dbReference>
<name>A0A345NPI3_9MICO</name>
<dbReference type="KEGG" id="orn:DV701_13165"/>
<evidence type="ECO:0000313" key="3">
    <source>
        <dbReference type="Proteomes" id="UP000253790"/>
    </source>
</evidence>
<dbReference type="EMBL" id="CP031229">
    <property type="protein sequence ID" value="AXH96941.1"/>
    <property type="molecule type" value="Genomic_DNA"/>
</dbReference>
<accession>A0A345NPI3</accession>
<protein>
    <submittedName>
        <fullName evidence="2">Uncharacterized protein</fullName>
    </submittedName>
</protein>
<dbReference type="AlphaFoldDB" id="A0A345NPI3"/>
<feature type="transmembrane region" description="Helical" evidence="1">
    <location>
        <begin position="12"/>
        <end position="37"/>
    </location>
</feature>
<reference evidence="2 3" key="1">
    <citation type="submission" date="2018-07" db="EMBL/GenBank/DDBJ databases">
        <title>Complete genome sequencing of Ornithinimicrobium sp. AMA3305.</title>
        <authorList>
            <person name="Bae J.-W."/>
        </authorList>
    </citation>
    <scope>NUCLEOTIDE SEQUENCE [LARGE SCALE GENOMIC DNA]</scope>
    <source>
        <strain evidence="2 3">AMA3305</strain>
    </source>
</reference>
<keyword evidence="1" id="KW-0812">Transmembrane</keyword>
<dbReference type="Proteomes" id="UP000253790">
    <property type="component" value="Chromosome"/>
</dbReference>
<keyword evidence="1" id="KW-1133">Transmembrane helix</keyword>
<feature type="transmembrane region" description="Helical" evidence="1">
    <location>
        <begin position="57"/>
        <end position="78"/>
    </location>
</feature>
<organism evidence="2 3">
    <name type="scientific">Ornithinimicrobium avium</name>
    <dbReference type="NCBI Taxonomy" id="2283195"/>
    <lineage>
        <taxon>Bacteria</taxon>
        <taxon>Bacillati</taxon>
        <taxon>Actinomycetota</taxon>
        <taxon>Actinomycetes</taxon>
        <taxon>Micrococcales</taxon>
        <taxon>Ornithinimicrobiaceae</taxon>
        <taxon>Ornithinimicrobium</taxon>
    </lineage>
</organism>
<gene>
    <name evidence="2" type="ORF">DV701_13165</name>
</gene>
<evidence type="ECO:0000313" key="2">
    <source>
        <dbReference type="EMBL" id="AXH96941.1"/>
    </source>
</evidence>